<dbReference type="RefSeq" id="WP_211311472.1">
    <property type="nucleotide sequence ID" value="NZ_BAAABL010000042.1"/>
</dbReference>
<comment type="caution">
    <text evidence="2">The sequence shown here is derived from an EMBL/GenBank/DDBJ whole genome shotgun (WGS) entry which is preliminary data.</text>
</comment>
<dbReference type="AlphaFoldDB" id="A0AAV3S8A5"/>
<organism evidence="2 3">
    <name type="scientific">Halarchaeum salinum</name>
    <dbReference type="NCBI Taxonomy" id="489912"/>
    <lineage>
        <taxon>Archaea</taxon>
        <taxon>Methanobacteriati</taxon>
        <taxon>Methanobacteriota</taxon>
        <taxon>Stenosarchaea group</taxon>
        <taxon>Halobacteria</taxon>
        <taxon>Halobacteriales</taxon>
        <taxon>Halobacteriaceae</taxon>
    </lineage>
</organism>
<dbReference type="EMBL" id="BAAABL010000042">
    <property type="protein sequence ID" value="GAA0301768.1"/>
    <property type="molecule type" value="Genomic_DNA"/>
</dbReference>
<keyword evidence="1" id="KW-1133">Transmembrane helix</keyword>
<reference evidence="2 3" key="1">
    <citation type="journal article" date="2019" name="Int. J. Syst. Evol. Microbiol.">
        <title>The Global Catalogue of Microorganisms (GCM) 10K type strain sequencing project: providing services to taxonomists for standard genome sequencing and annotation.</title>
        <authorList>
            <consortium name="The Broad Institute Genomics Platform"/>
            <consortium name="The Broad Institute Genome Sequencing Center for Infectious Disease"/>
            <person name="Wu L."/>
            <person name="Ma J."/>
        </authorList>
    </citation>
    <scope>NUCLEOTIDE SEQUENCE [LARGE SCALE GENOMIC DNA]</scope>
    <source>
        <strain evidence="2 3">JCM 16330</strain>
    </source>
</reference>
<protein>
    <submittedName>
        <fullName evidence="2">Uncharacterized protein</fullName>
    </submittedName>
</protein>
<accession>A0AAV3S8A5</accession>
<keyword evidence="3" id="KW-1185">Reference proteome</keyword>
<evidence type="ECO:0000313" key="3">
    <source>
        <dbReference type="Proteomes" id="UP001500837"/>
    </source>
</evidence>
<name>A0AAV3S8A5_9EURY</name>
<proteinExistence type="predicted"/>
<keyword evidence="1" id="KW-0812">Transmembrane</keyword>
<evidence type="ECO:0000256" key="1">
    <source>
        <dbReference type="SAM" id="Phobius"/>
    </source>
</evidence>
<gene>
    <name evidence="2" type="ORF">GCM10009066_14870</name>
</gene>
<dbReference type="Proteomes" id="UP001500837">
    <property type="component" value="Unassembled WGS sequence"/>
</dbReference>
<sequence>MDRKDLGFGLFGVAAFVEIVALVLIVFRGVHSMALFYVIAGAAIVALVALGLYTLEAWRHPTSSHKATH</sequence>
<keyword evidence="1" id="KW-0472">Membrane</keyword>
<evidence type="ECO:0000313" key="2">
    <source>
        <dbReference type="EMBL" id="GAA0301768.1"/>
    </source>
</evidence>
<feature type="transmembrane region" description="Helical" evidence="1">
    <location>
        <begin position="34"/>
        <end position="55"/>
    </location>
</feature>
<feature type="transmembrane region" description="Helical" evidence="1">
    <location>
        <begin position="6"/>
        <end position="27"/>
    </location>
</feature>